<name>A0ABQ2AX89_9PSED</name>
<dbReference type="PANTHER" id="PTHR30035">
    <property type="entry name" value="LIPOPROTEIN VACJ-RELATED"/>
    <property type="match status" value="1"/>
</dbReference>
<evidence type="ECO:0000313" key="5">
    <source>
        <dbReference type="Proteomes" id="UP000655550"/>
    </source>
</evidence>
<sequence length="240" mass="26794">MRDTLLKRLFRLPRRLSCTVLLLLGTPLMAAPQGHQDDPWEAFNRPVFAFNETLDTYALKPLAQGYQKVTPQPLEDGIHNMFSNLGELVRLGNNLLQGKLHAAGVDTSRLLFNSTFGVLGLFDVATPMGLLRSDEDFGQTLGAWGLGSGPYLVLPFAGPSNPRDALGMLVDNRARIYPQLDHVPTRNTALGMSVIDTRANLLSAERMIIGDKYVFVRNAYLQNREFRVRDGQVEDDFDDF</sequence>
<dbReference type="InterPro" id="IPR007428">
    <property type="entry name" value="MlaA"/>
</dbReference>
<evidence type="ECO:0000256" key="1">
    <source>
        <dbReference type="ARBA" id="ARBA00010634"/>
    </source>
</evidence>
<keyword evidence="5" id="KW-1185">Reference proteome</keyword>
<comment type="caution">
    <text evidence="4">The sequence shown here is derived from an EMBL/GenBank/DDBJ whole genome shotgun (WGS) entry which is preliminary data.</text>
</comment>
<keyword evidence="2 3" id="KW-0732">Signal</keyword>
<organism evidence="4 5">
    <name type="scientific">Pseudomonas fluvialis</name>
    <dbReference type="NCBI Taxonomy" id="1793966"/>
    <lineage>
        <taxon>Bacteria</taxon>
        <taxon>Pseudomonadati</taxon>
        <taxon>Pseudomonadota</taxon>
        <taxon>Gammaproteobacteria</taxon>
        <taxon>Pseudomonadales</taxon>
        <taxon>Pseudomonadaceae</taxon>
        <taxon>Pseudomonas</taxon>
    </lineage>
</organism>
<proteinExistence type="inferred from homology"/>
<evidence type="ECO:0000256" key="2">
    <source>
        <dbReference type="ARBA" id="ARBA00022729"/>
    </source>
</evidence>
<accession>A0ABQ2AX89</accession>
<protein>
    <recommendedName>
        <fullName evidence="6">Phospholipid-binding lipoprotein MlaA</fullName>
    </recommendedName>
</protein>
<gene>
    <name evidence="4" type="ORF">GCM10007363_29960</name>
</gene>
<dbReference type="Pfam" id="PF04333">
    <property type="entry name" value="MlaA"/>
    <property type="match status" value="1"/>
</dbReference>
<dbReference type="EMBL" id="BMDE01000012">
    <property type="protein sequence ID" value="GGH97013.1"/>
    <property type="molecule type" value="Genomic_DNA"/>
</dbReference>
<dbReference type="Proteomes" id="UP000655550">
    <property type="component" value="Unassembled WGS sequence"/>
</dbReference>
<reference evidence="5" key="1">
    <citation type="journal article" date="2019" name="Int. J. Syst. Evol. Microbiol.">
        <title>The Global Catalogue of Microorganisms (GCM) 10K type strain sequencing project: providing services to taxonomists for standard genome sequencing and annotation.</title>
        <authorList>
            <consortium name="The Broad Institute Genomics Platform"/>
            <consortium name="The Broad Institute Genome Sequencing Center for Infectious Disease"/>
            <person name="Wu L."/>
            <person name="Ma J."/>
        </authorList>
    </citation>
    <scope>NUCLEOTIDE SEQUENCE [LARGE SCALE GENOMIC DNA]</scope>
    <source>
        <strain evidence="5">CCM 8778</strain>
    </source>
</reference>
<comment type="similarity">
    <text evidence="1">Belongs to the MlaA family.</text>
</comment>
<dbReference type="RefSeq" id="WP_093987088.1">
    <property type="nucleotide sequence ID" value="NZ_BMDE01000012.1"/>
</dbReference>
<evidence type="ECO:0008006" key="6">
    <source>
        <dbReference type="Google" id="ProtNLM"/>
    </source>
</evidence>
<feature type="chain" id="PRO_5047517847" description="Phospholipid-binding lipoprotein MlaA" evidence="3">
    <location>
        <begin position="31"/>
        <end position="240"/>
    </location>
</feature>
<dbReference type="PRINTS" id="PR01805">
    <property type="entry name" value="VACJLIPOPROT"/>
</dbReference>
<evidence type="ECO:0000313" key="4">
    <source>
        <dbReference type="EMBL" id="GGH97013.1"/>
    </source>
</evidence>
<feature type="signal peptide" evidence="3">
    <location>
        <begin position="1"/>
        <end position="30"/>
    </location>
</feature>
<dbReference type="PANTHER" id="PTHR30035:SF3">
    <property type="entry name" value="INTERMEMBRANE PHOSPHOLIPID TRANSPORT SYSTEM LIPOPROTEIN MLAA"/>
    <property type="match status" value="1"/>
</dbReference>
<evidence type="ECO:0000256" key="3">
    <source>
        <dbReference type="SAM" id="SignalP"/>
    </source>
</evidence>